<comment type="caution">
    <text evidence="1">The sequence shown here is derived from an EMBL/GenBank/DDBJ whole genome shotgun (WGS) entry which is preliminary data.</text>
</comment>
<keyword evidence="2" id="KW-1185">Reference proteome</keyword>
<organism evidence="1 2">
    <name type="scientific">Ilex paraguariensis</name>
    <name type="common">yerba mate</name>
    <dbReference type="NCBI Taxonomy" id="185542"/>
    <lineage>
        <taxon>Eukaryota</taxon>
        <taxon>Viridiplantae</taxon>
        <taxon>Streptophyta</taxon>
        <taxon>Embryophyta</taxon>
        <taxon>Tracheophyta</taxon>
        <taxon>Spermatophyta</taxon>
        <taxon>Magnoliopsida</taxon>
        <taxon>eudicotyledons</taxon>
        <taxon>Gunneridae</taxon>
        <taxon>Pentapetalae</taxon>
        <taxon>asterids</taxon>
        <taxon>campanulids</taxon>
        <taxon>Aquifoliales</taxon>
        <taxon>Aquifoliaceae</taxon>
        <taxon>Ilex</taxon>
    </lineage>
</organism>
<sequence length="79" mass="8629">KSGLFDGVFPVDGILPLATRMLLQQHTTQAYCKNKEVGVDLWRGFGVLVSGFQYWQSVSASEAASRYGVQKEGAGMLMT</sequence>
<evidence type="ECO:0000313" key="1">
    <source>
        <dbReference type="EMBL" id="CAK9167280.1"/>
    </source>
</evidence>
<proteinExistence type="predicted"/>
<name>A0ABC8TCX8_9AQUA</name>
<dbReference type="EMBL" id="CAUOFW020004791">
    <property type="protein sequence ID" value="CAK9167280.1"/>
    <property type="molecule type" value="Genomic_DNA"/>
</dbReference>
<gene>
    <name evidence="1" type="ORF">ILEXP_LOCUS36542</name>
</gene>
<feature type="non-terminal residue" evidence="1">
    <location>
        <position position="1"/>
    </location>
</feature>
<dbReference type="AlphaFoldDB" id="A0ABC8TCX8"/>
<reference evidence="1 2" key="1">
    <citation type="submission" date="2024-02" db="EMBL/GenBank/DDBJ databases">
        <authorList>
            <person name="Vignale AGUSTIN F."/>
            <person name="Sosa J E."/>
            <person name="Modenutti C."/>
        </authorList>
    </citation>
    <scope>NUCLEOTIDE SEQUENCE [LARGE SCALE GENOMIC DNA]</scope>
</reference>
<accession>A0ABC8TCX8</accession>
<evidence type="ECO:0000313" key="2">
    <source>
        <dbReference type="Proteomes" id="UP001642360"/>
    </source>
</evidence>
<protein>
    <submittedName>
        <fullName evidence="1">Uncharacterized protein</fullName>
    </submittedName>
</protein>
<dbReference type="Proteomes" id="UP001642360">
    <property type="component" value="Unassembled WGS sequence"/>
</dbReference>